<accession>A0A443RHX3</accession>
<dbReference type="PRINTS" id="PR00092">
    <property type="entry name" value="TYROSINASE"/>
</dbReference>
<dbReference type="GO" id="GO:0016491">
    <property type="term" value="F:oxidoreductase activity"/>
    <property type="evidence" value="ECO:0007669"/>
    <property type="project" value="InterPro"/>
</dbReference>
<keyword evidence="2" id="KW-0186">Copper</keyword>
<dbReference type="InterPro" id="IPR050316">
    <property type="entry name" value="Tyrosinase/Hemocyanin"/>
</dbReference>
<protein>
    <recommendedName>
        <fullName evidence="4">Tyrosinase copper-binding domain-containing protein</fullName>
    </recommendedName>
</protein>
<evidence type="ECO:0000313" key="6">
    <source>
        <dbReference type="Proteomes" id="UP000285301"/>
    </source>
</evidence>
<dbReference type="Gene3D" id="1.10.1280.10">
    <property type="entry name" value="Di-copper center containing domain from catechol oxidase"/>
    <property type="match status" value="1"/>
</dbReference>
<keyword evidence="1" id="KW-0479">Metal-binding</keyword>
<gene>
    <name evidence="5" type="ORF">B4U79_17260</name>
</gene>
<evidence type="ECO:0000313" key="5">
    <source>
        <dbReference type="EMBL" id="RWS14872.1"/>
    </source>
</evidence>
<dbReference type="PANTHER" id="PTHR11474">
    <property type="entry name" value="TYROSINASE FAMILY MEMBER"/>
    <property type="match status" value="1"/>
</dbReference>
<keyword evidence="3" id="KW-0732">Signal</keyword>
<evidence type="ECO:0000256" key="1">
    <source>
        <dbReference type="ARBA" id="ARBA00022723"/>
    </source>
</evidence>
<organism evidence="5 6">
    <name type="scientific">Dinothrombium tinctorium</name>
    <dbReference type="NCBI Taxonomy" id="1965070"/>
    <lineage>
        <taxon>Eukaryota</taxon>
        <taxon>Metazoa</taxon>
        <taxon>Ecdysozoa</taxon>
        <taxon>Arthropoda</taxon>
        <taxon>Chelicerata</taxon>
        <taxon>Arachnida</taxon>
        <taxon>Acari</taxon>
        <taxon>Acariformes</taxon>
        <taxon>Trombidiformes</taxon>
        <taxon>Prostigmata</taxon>
        <taxon>Anystina</taxon>
        <taxon>Parasitengona</taxon>
        <taxon>Trombidioidea</taxon>
        <taxon>Trombidiidae</taxon>
        <taxon>Dinothrombium</taxon>
    </lineage>
</organism>
<dbReference type="SUPFAM" id="SSF48056">
    <property type="entry name" value="Di-copper centre-containing domain"/>
    <property type="match status" value="1"/>
</dbReference>
<dbReference type="OrthoDB" id="6490226at2759"/>
<keyword evidence="6" id="KW-1185">Reference proteome</keyword>
<evidence type="ECO:0000256" key="3">
    <source>
        <dbReference type="SAM" id="SignalP"/>
    </source>
</evidence>
<evidence type="ECO:0000256" key="2">
    <source>
        <dbReference type="ARBA" id="ARBA00023008"/>
    </source>
</evidence>
<dbReference type="InterPro" id="IPR008922">
    <property type="entry name" value="Di-copper_centre_dom_sf"/>
</dbReference>
<feature type="domain" description="Tyrosinase copper-binding" evidence="4">
    <location>
        <begin position="88"/>
        <end position="105"/>
    </location>
</feature>
<dbReference type="EMBL" id="NCKU01000602">
    <property type="protein sequence ID" value="RWS14872.1"/>
    <property type="molecule type" value="Genomic_DNA"/>
</dbReference>
<feature type="signal peptide" evidence="3">
    <location>
        <begin position="1"/>
        <end position="20"/>
    </location>
</feature>
<dbReference type="Proteomes" id="UP000285301">
    <property type="component" value="Unassembled WGS sequence"/>
</dbReference>
<dbReference type="GO" id="GO:0046872">
    <property type="term" value="F:metal ion binding"/>
    <property type="evidence" value="ECO:0007669"/>
    <property type="project" value="UniProtKB-KW"/>
</dbReference>
<sequence>MVKLLIALPLFAFVLVIADAATTNRCPSYCRYKLGTKAPNTTLRVRKDIKCMTEKEWKDFADAVTELHARGIFDRYNFVHVRYFYVIHDSAQFFPWHRWFLFLFENELRKINPTVTIPYWDGAVDFVHPELSEVFNATRAGGSGDPNDNFCVKDGLVAGWIRQFPSKVCVKRNFGSEPMVWHSPEWTTHLLQAGLDYDSFREGLEFSMHALMHGAVGGPQGELMWPWGPNDIIFFFLHANIDRIWAKWQLADPQNFYDYGGPLRDISTNTTVGLADQSDKLDPWDMETKEALVFGREPMPYTYDEFLSDVAEKEETEGIKRIKQLPKVVLQRYYPKIIDGTATRFHYELPPTCGEEILPFFPPPVPINPLTLAVRGFNADRAMRVQADSNSLVETLNLVGYQSPYV</sequence>
<proteinExistence type="predicted"/>
<name>A0A443RHX3_9ACAR</name>
<comment type="caution">
    <text evidence="5">The sequence shown here is derived from an EMBL/GenBank/DDBJ whole genome shotgun (WGS) entry which is preliminary data.</text>
</comment>
<dbReference type="PROSITE" id="PS00497">
    <property type="entry name" value="TYROSINASE_1"/>
    <property type="match status" value="1"/>
</dbReference>
<evidence type="ECO:0000259" key="4">
    <source>
        <dbReference type="PROSITE" id="PS00497"/>
    </source>
</evidence>
<reference evidence="5 6" key="1">
    <citation type="journal article" date="2018" name="Gigascience">
        <title>Genomes of trombidid mites reveal novel predicted allergens and laterally-transferred genes associated with secondary metabolism.</title>
        <authorList>
            <person name="Dong X."/>
            <person name="Chaisiri K."/>
            <person name="Xia D."/>
            <person name="Armstrong S.D."/>
            <person name="Fang Y."/>
            <person name="Donnelly M.J."/>
            <person name="Kadowaki T."/>
            <person name="McGarry J.W."/>
            <person name="Darby A.C."/>
            <person name="Makepeace B.L."/>
        </authorList>
    </citation>
    <scope>NUCLEOTIDE SEQUENCE [LARGE SCALE GENOMIC DNA]</scope>
    <source>
        <strain evidence="5">UoL-WK</strain>
    </source>
</reference>
<dbReference type="PANTHER" id="PTHR11474:SF126">
    <property type="entry name" value="TYROSINASE-LIKE PROTEIN TYR-1-RELATED"/>
    <property type="match status" value="1"/>
</dbReference>
<dbReference type="InterPro" id="IPR002227">
    <property type="entry name" value="Tyrosinase_Cu-bd"/>
</dbReference>
<feature type="chain" id="PRO_5019475917" description="Tyrosinase copper-binding domain-containing protein" evidence="3">
    <location>
        <begin position="21"/>
        <end position="406"/>
    </location>
</feature>
<dbReference type="STRING" id="1965070.A0A443RHX3"/>
<dbReference type="AlphaFoldDB" id="A0A443RHX3"/>
<dbReference type="Pfam" id="PF00264">
    <property type="entry name" value="Tyrosinase"/>
    <property type="match status" value="1"/>
</dbReference>